<name>A0A1J0A8W2_9CYAN</name>
<sequence length="306" mass="34077">MNPDPMATLLAQLQAQQSAAQERGDDAGGVLTLVQRGLWHLAQQEWEPAGQCFQQVATLAGQAQQSQVQTLAQRLHYLLVEEDITAQPVDLEVTLTHLQNSLGQLLANPLGADPGLRLDFLCYQAELCWFREEPQAALAYLDQALALAVQHNWLDRAVQVQLWRQVMLGEEPVAPAEDAYSNLYAQILEQGNMPVAGDRGLQKAILALKKGDHRQVFELAQTSQKKAQKLQDTADQLRYLFGSVLMAFAQEGLGNDRAVIQILQTCQQKLHQKGVIQLAQEVGWLIMGLETRWGLERWRTAKGELG</sequence>
<reference evidence="1 2" key="1">
    <citation type="submission" date="2016-10" db="EMBL/GenBank/DDBJ databases">
        <title>Description of Gloeomargarita lithophora gen. nov., sp. nov., a thylakoid-bearing basal-branching cyanobacterium with intracellular carbonates, and proposal for Gloeomargaritales ord. nov.</title>
        <authorList>
            <person name="Moreira D."/>
            <person name="Tavera R."/>
            <person name="Benzerara K."/>
            <person name="Skouri-Panet F."/>
            <person name="Couradeau E."/>
            <person name="Gerard E."/>
            <person name="Loussert C."/>
            <person name="Novelo E."/>
            <person name="Zivanovic Y."/>
            <person name="Lopez-Garcia P."/>
        </authorList>
    </citation>
    <scope>NUCLEOTIDE SEQUENCE [LARGE SCALE GENOMIC DNA]</scope>
    <source>
        <strain evidence="1 2">D10</strain>
    </source>
</reference>
<dbReference type="AlphaFoldDB" id="A0A1J0A8W2"/>
<organism evidence="1 2">
    <name type="scientific">Gloeomargarita lithophora Alchichica-D10</name>
    <dbReference type="NCBI Taxonomy" id="1188229"/>
    <lineage>
        <taxon>Bacteria</taxon>
        <taxon>Bacillati</taxon>
        <taxon>Cyanobacteriota</taxon>
        <taxon>Cyanophyceae</taxon>
        <taxon>Gloeomargaritales</taxon>
        <taxon>Gloeomargaritaceae</taxon>
        <taxon>Gloeomargarita</taxon>
    </lineage>
</organism>
<dbReference type="Proteomes" id="UP000180235">
    <property type="component" value="Chromosome"/>
</dbReference>
<dbReference type="EMBL" id="CP017675">
    <property type="protein sequence ID" value="APB32372.1"/>
    <property type="molecule type" value="Genomic_DNA"/>
</dbReference>
<protein>
    <submittedName>
        <fullName evidence="1">Uncharacterized protein</fullName>
    </submittedName>
</protein>
<dbReference type="OrthoDB" id="9957735at2"/>
<proteinExistence type="predicted"/>
<dbReference type="SUPFAM" id="SSF48452">
    <property type="entry name" value="TPR-like"/>
    <property type="match status" value="1"/>
</dbReference>
<dbReference type="InterPro" id="IPR011990">
    <property type="entry name" value="TPR-like_helical_dom_sf"/>
</dbReference>
<keyword evidence="2" id="KW-1185">Reference proteome</keyword>
<evidence type="ECO:0000313" key="1">
    <source>
        <dbReference type="EMBL" id="APB32372.1"/>
    </source>
</evidence>
<dbReference type="RefSeq" id="WP_157776114.1">
    <property type="nucleotide sequence ID" value="NZ_CP017675.1"/>
</dbReference>
<accession>A0A1J0A8W2</accession>
<dbReference type="KEGG" id="glt:GlitD10_0071"/>
<gene>
    <name evidence="1" type="ORF">GlitD10_0071</name>
</gene>
<evidence type="ECO:0000313" key="2">
    <source>
        <dbReference type="Proteomes" id="UP000180235"/>
    </source>
</evidence>